<sequence>MVIGVFLAIGQWDFKRLLAYHSISQIGYVILGIGLGTPLGMIGGLFHLFNHSVFKS</sequence>
<feature type="non-terminal residue" evidence="9">
    <location>
        <position position="56"/>
    </location>
</feature>
<evidence type="ECO:0000256" key="2">
    <source>
        <dbReference type="ARBA" id="ARBA00022475"/>
    </source>
</evidence>
<keyword evidence="4 7" id="KW-1133">Transmembrane helix</keyword>
<dbReference type="InterPro" id="IPR001750">
    <property type="entry name" value="ND/Mrp_TM"/>
</dbReference>
<dbReference type="PANTHER" id="PTHR42682">
    <property type="entry name" value="HYDROGENASE-4 COMPONENT F"/>
    <property type="match status" value="1"/>
</dbReference>
<evidence type="ECO:0000313" key="9">
    <source>
        <dbReference type="EMBL" id="GAI89184.1"/>
    </source>
</evidence>
<keyword evidence="2" id="KW-1003">Cell membrane</keyword>
<evidence type="ECO:0000256" key="7">
    <source>
        <dbReference type="SAM" id="Phobius"/>
    </source>
</evidence>
<dbReference type="PANTHER" id="PTHR42682:SF4">
    <property type="entry name" value="NADH-UBIQUINONE_PLASTOQUINONE"/>
    <property type="match status" value="1"/>
</dbReference>
<evidence type="ECO:0000256" key="1">
    <source>
        <dbReference type="ARBA" id="ARBA00004651"/>
    </source>
</evidence>
<feature type="transmembrane region" description="Helical" evidence="7">
    <location>
        <begin position="26"/>
        <end position="49"/>
    </location>
</feature>
<comment type="subcellular location">
    <subcellularLocation>
        <location evidence="1">Cell membrane</location>
        <topology evidence="1">Multi-pass membrane protein</topology>
    </subcellularLocation>
</comment>
<comment type="caution">
    <text evidence="9">The sequence shown here is derived from an EMBL/GenBank/DDBJ whole genome shotgun (WGS) entry which is preliminary data.</text>
</comment>
<keyword evidence="3 7" id="KW-0812">Transmembrane</keyword>
<dbReference type="EMBL" id="BARW01022833">
    <property type="protein sequence ID" value="GAI89184.1"/>
    <property type="molecule type" value="Genomic_DNA"/>
</dbReference>
<gene>
    <name evidence="9" type="ORF">S12H4_38002</name>
</gene>
<dbReference type="AlphaFoldDB" id="X1UA25"/>
<dbReference type="GO" id="GO:0016491">
    <property type="term" value="F:oxidoreductase activity"/>
    <property type="evidence" value="ECO:0007669"/>
    <property type="project" value="UniProtKB-KW"/>
</dbReference>
<evidence type="ECO:0000256" key="6">
    <source>
        <dbReference type="ARBA" id="ARBA00023136"/>
    </source>
</evidence>
<organism evidence="9">
    <name type="scientific">marine sediment metagenome</name>
    <dbReference type="NCBI Taxonomy" id="412755"/>
    <lineage>
        <taxon>unclassified sequences</taxon>
        <taxon>metagenomes</taxon>
        <taxon>ecological metagenomes</taxon>
    </lineage>
</organism>
<dbReference type="GO" id="GO:0005886">
    <property type="term" value="C:plasma membrane"/>
    <property type="evidence" value="ECO:0007669"/>
    <property type="project" value="UniProtKB-SubCell"/>
</dbReference>
<name>X1UA25_9ZZZZ</name>
<keyword evidence="6 7" id="KW-0472">Membrane</keyword>
<evidence type="ECO:0000259" key="8">
    <source>
        <dbReference type="Pfam" id="PF00361"/>
    </source>
</evidence>
<keyword evidence="5" id="KW-0560">Oxidoreductase</keyword>
<accession>X1UA25</accession>
<dbReference type="InterPro" id="IPR052175">
    <property type="entry name" value="ComplexI-like_HydComp"/>
</dbReference>
<reference evidence="9" key="1">
    <citation type="journal article" date="2014" name="Front. Microbiol.">
        <title>High frequency of phylogenetically diverse reductive dehalogenase-homologous genes in deep subseafloor sedimentary metagenomes.</title>
        <authorList>
            <person name="Kawai M."/>
            <person name="Futagami T."/>
            <person name="Toyoda A."/>
            <person name="Takaki Y."/>
            <person name="Nishi S."/>
            <person name="Hori S."/>
            <person name="Arai W."/>
            <person name="Tsubouchi T."/>
            <person name="Morono Y."/>
            <person name="Uchiyama I."/>
            <person name="Ito T."/>
            <person name="Fujiyama A."/>
            <person name="Inagaki F."/>
            <person name="Takami H."/>
        </authorList>
    </citation>
    <scope>NUCLEOTIDE SEQUENCE</scope>
    <source>
        <strain evidence="9">Expedition CK06-06</strain>
    </source>
</reference>
<proteinExistence type="predicted"/>
<evidence type="ECO:0000256" key="5">
    <source>
        <dbReference type="ARBA" id="ARBA00023002"/>
    </source>
</evidence>
<evidence type="ECO:0000256" key="4">
    <source>
        <dbReference type="ARBA" id="ARBA00022989"/>
    </source>
</evidence>
<feature type="domain" description="NADH:quinone oxidoreductase/Mrp antiporter transmembrane" evidence="8">
    <location>
        <begin position="1"/>
        <end position="56"/>
    </location>
</feature>
<dbReference type="Pfam" id="PF00361">
    <property type="entry name" value="Proton_antipo_M"/>
    <property type="match status" value="1"/>
</dbReference>
<evidence type="ECO:0000256" key="3">
    <source>
        <dbReference type="ARBA" id="ARBA00022692"/>
    </source>
</evidence>
<protein>
    <recommendedName>
        <fullName evidence="8">NADH:quinone oxidoreductase/Mrp antiporter transmembrane domain-containing protein</fullName>
    </recommendedName>
</protein>